<dbReference type="AlphaFoldDB" id="A0A1W2D171"/>
<gene>
    <name evidence="1" type="ORF">SAMN05660733_02629</name>
</gene>
<dbReference type="Gene3D" id="3.40.50.2000">
    <property type="entry name" value="Glycogen Phosphorylase B"/>
    <property type="match status" value="1"/>
</dbReference>
<organism evidence="1 2">
    <name type="scientific">Lentzea albidocapillata</name>
    <dbReference type="NCBI Taxonomy" id="40571"/>
    <lineage>
        <taxon>Bacteria</taxon>
        <taxon>Bacillati</taxon>
        <taxon>Actinomycetota</taxon>
        <taxon>Actinomycetes</taxon>
        <taxon>Pseudonocardiales</taxon>
        <taxon>Pseudonocardiaceae</taxon>
        <taxon>Lentzea</taxon>
    </lineage>
</organism>
<accession>A0A1W2D171</accession>
<name>A0A1W2D171_9PSEU</name>
<sequence>MFVSLGSIMSDAAFYRVVVPQTPEQAANADRVAELGLSERVDDHADLRAAGVILSRGLRGA</sequence>
<evidence type="ECO:0000313" key="2">
    <source>
        <dbReference type="Proteomes" id="UP000192840"/>
    </source>
</evidence>
<keyword evidence="2" id="KW-1185">Reference proteome</keyword>
<dbReference type="Proteomes" id="UP000192840">
    <property type="component" value="Unassembled WGS sequence"/>
</dbReference>
<evidence type="ECO:0000313" key="1">
    <source>
        <dbReference type="EMBL" id="SMC91223.1"/>
    </source>
</evidence>
<dbReference type="EMBL" id="FWYC01000006">
    <property type="protein sequence ID" value="SMC91223.1"/>
    <property type="molecule type" value="Genomic_DNA"/>
</dbReference>
<reference evidence="2" key="1">
    <citation type="submission" date="2017-04" db="EMBL/GenBank/DDBJ databases">
        <authorList>
            <person name="Varghese N."/>
            <person name="Submissions S."/>
        </authorList>
    </citation>
    <scope>NUCLEOTIDE SEQUENCE [LARGE SCALE GENOMIC DNA]</scope>
    <source>
        <strain evidence="2">DSM 44073</strain>
    </source>
</reference>
<proteinExistence type="predicted"/>
<protein>
    <submittedName>
        <fullName evidence="1">Uncharacterized protein</fullName>
    </submittedName>
</protein>